<organism evidence="2 3">
    <name type="scientific">Entomortierella chlamydospora</name>
    <dbReference type="NCBI Taxonomy" id="101097"/>
    <lineage>
        <taxon>Eukaryota</taxon>
        <taxon>Fungi</taxon>
        <taxon>Fungi incertae sedis</taxon>
        <taxon>Mucoromycota</taxon>
        <taxon>Mortierellomycotina</taxon>
        <taxon>Mortierellomycetes</taxon>
        <taxon>Mortierellales</taxon>
        <taxon>Mortierellaceae</taxon>
        <taxon>Entomortierella</taxon>
    </lineage>
</organism>
<dbReference type="Pfam" id="PF23948">
    <property type="entry name" value="ARM_5"/>
    <property type="match status" value="1"/>
</dbReference>
<dbReference type="EMBL" id="JAAAID010001869">
    <property type="protein sequence ID" value="KAG0008552.1"/>
    <property type="molecule type" value="Genomic_DNA"/>
</dbReference>
<dbReference type="InterPro" id="IPR056251">
    <property type="entry name" value="Arm_rpt_dom"/>
</dbReference>
<feature type="non-terminal residue" evidence="2">
    <location>
        <position position="86"/>
    </location>
</feature>
<evidence type="ECO:0000259" key="1">
    <source>
        <dbReference type="Pfam" id="PF23948"/>
    </source>
</evidence>
<gene>
    <name evidence="2" type="ORF">BGZ80_003303</name>
</gene>
<evidence type="ECO:0000313" key="2">
    <source>
        <dbReference type="EMBL" id="KAG0008552.1"/>
    </source>
</evidence>
<name>A0A9P6MP49_9FUNG</name>
<dbReference type="Proteomes" id="UP000703661">
    <property type="component" value="Unassembled WGS sequence"/>
</dbReference>
<reference evidence="2" key="1">
    <citation type="journal article" date="2020" name="Fungal Divers.">
        <title>Resolving the Mortierellaceae phylogeny through synthesis of multi-gene phylogenetics and phylogenomics.</title>
        <authorList>
            <person name="Vandepol N."/>
            <person name="Liber J."/>
            <person name="Desiro A."/>
            <person name="Na H."/>
            <person name="Kennedy M."/>
            <person name="Barry K."/>
            <person name="Grigoriev I.V."/>
            <person name="Miller A.N."/>
            <person name="O'Donnell K."/>
            <person name="Stajich J.E."/>
            <person name="Bonito G."/>
        </authorList>
    </citation>
    <scope>NUCLEOTIDE SEQUENCE</scope>
    <source>
        <strain evidence="2">NRRL 2769</strain>
    </source>
</reference>
<accession>A0A9P6MP49</accession>
<proteinExistence type="predicted"/>
<sequence length="86" mass="9395">MATDLIRAFVREDLKKSGVVAEAVSLAAVLEQEDFRKLLQVFVDSMSQSVLLDVHLLNGLAQSIRNAPQGYIEADDLVKILGLLNA</sequence>
<keyword evidence="3" id="KW-1185">Reference proteome</keyword>
<evidence type="ECO:0000313" key="3">
    <source>
        <dbReference type="Proteomes" id="UP000703661"/>
    </source>
</evidence>
<feature type="domain" description="Arm-like repeat" evidence="1">
    <location>
        <begin position="2"/>
        <end position="85"/>
    </location>
</feature>
<protein>
    <recommendedName>
        <fullName evidence="1">Arm-like repeat domain-containing protein</fullName>
    </recommendedName>
</protein>
<dbReference type="AlphaFoldDB" id="A0A9P6MP49"/>
<comment type="caution">
    <text evidence="2">The sequence shown here is derived from an EMBL/GenBank/DDBJ whole genome shotgun (WGS) entry which is preliminary data.</text>
</comment>